<proteinExistence type="inferred from homology"/>
<evidence type="ECO:0000256" key="2">
    <source>
        <dbReference type="ARBA" id="ARBA00022723"/>
    </source>
</evidence>
<sequence>AEPGKNLVTLPNSKATAVLVESKGNKPVLKITPETLEENLPIEMPRINDDLDGVKHRYTYATTFYYCSHAKLAKYDVVEKKVTTFDIGTDHIPGETVFVARPDAAEEDDGVILSTVMACHAGVQSYLLVLDAASFQEIGRASLPGETKMGLAFHSMFTNKKFNM</sequence>
<dbReference type="EMBL" id="BMAT01005799">
    <property type="protein sequence ID" value="GFR99887.1"/>
    <property type="molecule type" value="Genomic_DNA"/>
</dbReference>
<dbReference type="Pfam" id="PF03055">
    <property type="entry name" value="RPE65"/>
    <property type="match status" value="1"/>
</dbReference>
<dbReference type="GO" id="GO:0010436">
    <property type="term" value="F:carotenoid dioxygenase activity"/>
    <property type="evidence" value="ECO:0007669"/>
    <property type="project" value="TreeGrafter"/>
</dbReference>
<protein>
    <submittedName>
        <fullName evidence="6">Beta,beta-carotene 15,15'-monooxygenase</fullName>
    </submittedName>
</protein>
<dbReference type="PANTHER" id="PTHR10543">
    <property type="entry name" value="BETA-CAROTENE DIOXYGENASE"/>
    <property type="match status" value="1"/>
</dbReference>
<dbReference type="InterPro" id="IPR004294">
    <property type="entry name" value="Carotenoid_Oase"/>
</dbReference>
<keyword evidence="3" id="KW-0560">Oxidoreductase</keyword>
<dbReference type="GO" id="GO:0046872">
    <property type="term" value="F:metal ion binding"/>
    <property type="evidence" value="ECO:0007669"/>
    <property type="project" value="UniProtKB-KW"/>
</dbReference>
<evidence type="ECO:0000313" key="6">
    <source>
        <dbReference type="EMBL" id="GFR99887.1"/>
    </source>
</evidence>
<organism evidence="6 7">
    <name type="scientific">Elysia marginata</name>
    <dbReference type="NCBI Taxonomy" id="1093978"/>
    <lineage>
        <taxon>Eukaryota</taxon>
        <taxon>Metazoa</taxon>
        <taxon>Spiralia</taxon>
        <taxon>Lophotrochozoa</taxon>
        <taxon>Mollusca</taxon>
        <taxon>Gastropoda</taxon>
        <taxon>Heterobranchia</taxon>
        <taxon>Euthyneura</taxon>
        <taxon>Panpulmonata</taxon>
        <taxon>Sacoglossa</taxon>
        <taxon>Placobranchoidea</taxon>
        <taxon>Plakobranchidae</taxon>
        <taxon>Elysia</taxon>
    </lineage>
</organism>
<accession>A0AAV4HR78</accession>
<reference evidence="6 7" key="1">
    <citation type="journal article" date="2021" name="Elife">
        <title>Chloroplast acquisition without the gene transfer in kleptoplastic sea slugs, Plakobranchus ocellatus.</title>
        <authorList>
            <person name="Maeda T."/>
            <person name="Takahashi S."/>
            <person name="Yoshida T."/>
            <person name="Shimamura S."/>
            <person name="Takaki Y."/>
            <person name="Nagai Y."/>
            <person name="Toyoda A."/>
            <person name="Suzuki Y."/>
            <person name="Arimoto A."/>
            <person name="Ishii H."/>
            <person name="Satoh N."/>
            <person name="Nishiyama T."/>
            <person name="Hasebe M."/>
            <person name="Maruyama T."/>
            <person name="Minagawa J."/>
            <person name="Obokata J."/>
            <person name="Shigenobu S."/>
        </authorList>
    </citation>
    <scope>NUCLEOTIDE SEQUENCE [LARGE SCALE GENOMIC DNA]</scope>
</reference>
<name>A0AAV4HR78_9GAST</name>
<comment type="similarity">
    <text evidence="1">Belongs to the carotenoid oxygenase family.</text>
</comment>
<gene>
    <name evidence="6" type="ORF">ElyMa_002802900</name>
</gene>
<keyword evidence="2 5" id="KW-0479">Metal-binding</keyword>
<evidence type="ECO:0000256" key="1">
    <source>
        <dbReference type="ARBA" id="ARBA00006787"/>
    </source>
</evidence>
<evidence type="ECO:0000313" key="7">
    <source>
        <dbReference type="Proteomes" id="UP000762676"/>
    </source>
</evidence>
<keyword evidence="7" id="KW-1185">Reference proteome</keyword>
<evidence type="ECO:0000256" key="5">
    <source>
        <dbReference type="PIRSR" id="PIRSR604294-1"/>
    </source>
</evidence>
<keyword evidence="4 5" id="KW-0408">Iron</keyword>
<evidence type="ECO:0000256" key="3">
    <source>
        <dbReference type="ARBA" id="ARBA00023002"/>
    </source>
</evidence>
<comment type="cofactor">
    <cofactor evidence="5">
        <name>Fe(2+)</name>
        <dbReference type="ChEBI" id="CHEBI:29033"/>
    </cofactor>
    <text evidence="5">Binds 1 Fe(2+) ion per subunit.</text>
</comment>
<dbReference type="PANTHER" id="PTHR10543:SF24">
    <property type="entry name" value="CAROTENOID ISOMEROOXYGENASE"/>
    <property type="match status" value="1"/>
</dbReference>
<feature type="non-terminal residue" evidence="6">
    <location>
        <position position="1"/>
    </location>
</feature>
<feature type="binding site" evidence="5">
    <location>
        <position position="154"/>
    </location>
    <ligand>
        <name>Fe cation</name>
        <dbReference type="ChEBI" id="CHEBI:24875"/>
        <note>catalytic</note>
    </ligand>
</feature>
<dbReference type="GO" id="GO:0016121">
    <property type="term" value="P:carotene catabolic process"/>
    <property type="evidence" value="ECO:0007669"/>
    <property type="project" value="TreeGrafter"/>
</dbReference>
<dbReference type="AlphaFoldDB" id="A0AAV4HR78"/>
<dbReference type="Proteomes" id="UP000762676">
    <property type="component" value="Unassembled WGS sequence"/>
</dbReference>
<comment type="caution">
    <text evidence="6">The sequence shown here is derived from an EMBL/GenBank/DDBJ whole genome shotgun (WGS) entry which is preliminary data.</text>
</comment>
<evidence type="ECO:0000256" key="4">
    <source>
        <dbReference type="ARBA" id="ARBA00023004"/>
    </source>
</evidence>